<protein>
    <submittedName>
        <fullName evidence="11">Mechanosensitive ion channel</fullName>
    </submittedName>
</protein>
<dbReference type="InterPro" id="IPR006685">
    <property type="entry name" value="MscS_channel_2nd"/>
</dbReference>
<evidence type="ECO:0000259" key="10">
    <source>
        <dbReference type="Pfam" id="PF21088"/>
    </source>
</evidence>
<dbReference type="Gene3D" id="1.10.287.1260">
    <property type="match status" value="1"/>
</dbReference>
<evidence type="ECO:0000256" key="7">
    <source>
        <dbReference type="SAM" id="Phobius"/>
    </source>
</evidence>
<dbReference type="AlphaFoldDB" id="A0A4U2ZA89"/>
<keyword evidence="6 7" id="KW-0472">Membrane</keyword>
<comment type="subcellular location">
    <subcellularLocation>
        <location evidence="1">Cell membrane</location>
        <topology evidence="1">Multi-pass membrane protein</topology>
    </subcellularLocation>
</comment>
<evidence type="ECO:0000313" key="12">
    <source>
        <dbReference type="Proteomes" id="UP000309561"/>
    </source>
</evidence>
<feature type="transmembrane region" description="Helical" evidence="7">
    <location>
        <begin position="80"/>
        <end position="101"/>
    </location>
</feature>
<evidence type="ECO:0000256" key="5">
    <source>
        <dbReference type="ARBA" id="ARBA00022989"/>
    </source>
</evidence>
<reference evidence="11 12" key="1">
    <citation type="submission" date="2019-04" db="EMBL/GenBank/DDBJ databases">
        <title>Sulfurimonas crateris sp. nov. a facultative anaerobic sulfur-oxidizing chemolithautotrophic bacterium isolated from a terrestrial mud vulcano.</title>
        <authorList>
            <person name="Ratnikova N.M."/>
            <person name="Slobodkin A.I."/>
            <person name="Merkel A.Y."/>
            <person name="Novikov A."/>
            <person name="Bonch-Osmolovskaya E.A."/>
            <person name="Slobodkina G.B."/>
        </authorList>
    </citation>
    <scope>NUCLEOTIDE SEQUENCE [LARGE SCALE GENOMIC DNA]</scope>
    <source>
        <strain evidence="11 12">SN118</strain>
    </source>
</reference>
<evidence type="ECO:0000259" key="9">
    <source>
        <dbReference type="Pfam" id="PF21082"/>
    </source>
</evidence>
<organism evidence="11 12">
    <name type="scientific">Sulfurimonas crateris</name>
    <dbReference type="NCBI Taxonomy" id="2574727"/>
    <lineage>
        <taxon>Bacteria</taxon>
        <taxon>Pseudomonadati</taxon>
        <taxon>Campylobacterota</taxon>
        <taxon>Epsilonproteobacteria</taxon>
        <taxon>Campylobacterales</taxon>
        <taxon>Sulfurimonadaceae</taxon>
        <taxon>Sulfurimonas</taxon>
    </lineage>
</organism>
<dbReference type="Proteomes" id="UP000309561">
    <property type="component" value="Unassembled WGS sequence"/>
</dbReference>
<dbReference type="PANTHER" id="PTHR30221">
    <property type="entry name" value="SMALL-CONDUCTANCE MECHANOSENSITIVE CHANNEL"/>
    <property type="match status" value="1"/>
</dbReference>
<dbReference type="InterPro" id="IPR011066">
    <property type="entry name" value="MscS_channel_C_sf"/>
</dbReference>
<keyword evidence="4 7" id="KW-0812">Transmembrane</keyword>
<keyword evidence="12" id="KW-1185">Reference proteome</keyword>
<evidence type="ECO:0000256" key="4">
    <source>
        <dbReference type="ARBA" id="ARBA00022692"/>
    </source>
</evidence>
<dbReference type="GO" id="GO:0008381">
    <property type="term" value="F:mechanosensitive monoatomic ion channel activity"/>
    <property type="evidence" value="ECO:0007669"/>
    <property type="project" value="InterPro"/>
</dbReference>
<dbReference type="Gene3D" id="3.30.70.100">
    <property type="match status" value="1"/>
</dbReference>
<feature type="transmembrane region" description="Helical" evidence="7">
    <location>
        <begin position="55"/>
        <end position="74"/>
    </location>
</feature>
<comment type="similarity">
    <text evidence="2">Belongs to the MscS (TC 1.A.23) family.</text>
</comment>
<feature type="domain" description="Mechanosensitive ion channel transmembrane helices 2/3" evidence="10">
    <location>
        <begin position="61"/>
        <end position="102"/>
    </location>
</feature>
<dbReference type="Pfam" id="PF00924">
    <property type="entry name" value="MS_channel_2nd"/>
    <property type="match status" value="1"/>
</dbReference>
<dbReference type="InterPro" id="IPR011014">
    <property type="entry name" value="MscS_channel_TM-2"/>
</dbReference>
<dbReference type="Pfam" id="PF21082">
    <property type="entry name" value="MS_channel_3rd"/>
    <property type="match status" value="1"/>
</dbReference>
<feature type="domain" description="Mechanosensitive ion channel MscS C-terminal" evidence="9">
    <location>
        <begin position="176"/>
        <end position="258"/>
    </location>
</feature>
<dbReference type="InterPro" id="IPR023408">
    <property type="entry name" value="MscS_beta-dom_sf"/>
</dbReference>
<dbReference type="InterPro" id="IPR049142">
    <property type="entry name" value="MS_channel_1st"/>
</dbReference>
<dbReference type="PANTHER" id="PTHR30221:SF1">
    <property type="entry name" value="SMALL-CONDUCTANCE MECHANOSENSITIVE CHANNEL"/>
    <property type="match status" value="1"/>
</dbReference>
<dbReference type="InterPro" id="IPR049278">
    <property type="entry name" value="MS_channel_C"/>
</dbReference>
<comment type="caution">
    <text evidence="11">The sequence shown here is derived from an EMBL/GenBank/DDBJ whole genome shotgun (WGS) entry which is preliminary data.</text>
</comment>
<feature type="transmembrane region" description="Helical" evidence="7">
    <location>
        <begin position="17"/>
        <end position="35"/>
    </location>
</feature>
<dbReference type="SUPFAM" id="SSF82861">
    <property type="entry name" value="Mechanosensitive channel protein MscS (YggB), transmembrane region"/>
    <property type="match status" value="1"/>
</dbReference>
<dbReference type="SUPFAM" id="SSF82689">
    <property type="entry name" value="Mechanosensitive channel protein MscS (YggB), C-terminal domain"/>
    <property type="match status" value="1"/>
</dbReference>
<accession>A0A4U2ZA89</accession>
<gene>
    <name evidence="11" type="ORF">FCU45_00555</name>
</gene>
<dbReference type="SUPFAM" id="SSF50182">
    <property type="entry name" value="Sm-like ribonucleoproteins"/>
    <property type="match status" value="1"/>
</dbReference>
<proteinExistence type="inferred from homology"/>
<dbReference type="Gene3D" id="2.30.30.60">
    <property type="match status" value="1"/>
</dbReference>
<dbReference type="InterPro" id="IPR010920">
    <property type="entry name" value="LSM_dom_sf"/>
</dbReference>
<evidence type="ECO:0000256" key="1">
    <source>
        <dbReference type="ARBA" id="ARBA00004651"/>
    </source>
</evidence>
<name>A0A4U2ZA89_9BACT</name>
<dbReference type="OrthoDB" id="9784565at2"/>
<evidence type="ECO:0000256" key="2">
    <source>
        <dbReference type="ARBA" id="ARBA00008017"/>
    </source>
</evidence>
<dbReference type="EMBL" id="SZPX01000001">
    <property type="protein sequence ID" value="TKI70915.1"/>
    <property type="molecule type" value="Genomic_DNA"/>
</dbReference>
<evidence type="ECO:0000256" key="3">
    <source>
        <dbReference type="ARBA" id="ARBA00022475"/>
    </source>
</evidence>
<sequence length="273" mass="30222">MDISKYSDLAIVYASEYGLKVIAAIAIFLIGKWGVRKFTTFTKKLMLKAEVDLTLVEFLENVIYFALLIVIILASLNALGINTTSFLAVFGAASLAIGLALKDSLSNIGAAVLIIIFKPFRVGDFIDAAGASGKVEQINLFSTIMATPDNKTIMIPNASVISSNITNYSSKPTRRVNLVFGIDYNDDLKLAKEILTRIANEDERVLQDPAPFVAVGELADNSVNFVVRLWVKTEQYWDVHFHMIEKVKLAFDAEGISIPFPQMNIHIQKEEQK</sequence>
<keyword evidence="3" id="KW-1003">Cell membrane</keyword>
<dbReference type="Pfam" id="PF21088">
    <property type="entry name" value="MS_channel_1st"/>
    <property type="match status" value="1"/>
</dbReference>
<evidence type="ECO:0000313" key="11">
    <source>
        <dbReference type="EMBL" id="TKI70915.1"/>
    </source>
</evidence>
<evidence type="ECO:0000256" key="6">
    <source>
        <dbReference type="ARBA" id="ARBA00023136"/>
    </source>
</evidence>
<dbReference type="GO" id="GO:0005886">
    <property type="term" value="C:plasma membrane"/>
    <property type="evidence" value="ECO:0007669"/>
    <property type="project" value="UniProtKB-SubCell"/>
</dbReference>
<dbReference type="InterPro" id="IPR045275">
    <property type="entry name" value="MscS_archaea/bacteria_type"/>
</dbReference>
<dbReference type="RefSeq" id="WP_137011227.1">
    <property type="nucleotide sequence ID" value="NZ_SZPX01000001.1"/>
</dbReference>
<evidence type="ECO:0000259" key="8">
    <source>
        <dbReference type="Pfam" id="PF00924"/>
    </source>
</evidence>
<keyword evidence="5 7" id="KW-1133">Transmembrane helix</keyword>
<feature type="domain" description="Mechanosensitive ion channel MscS" evidence="8">
    <location>
        <begin position="103"/>
        <end position="169"/>
    </location>
</feature>